<proteinExistence type="predicted"/>
<feature type="compositionally biased region" description="Basic and acidic residues" evidence="1">
    <location>
        <begin position="75"/>
        <end position="94"/>
    </location>
</feature>
<comment type="caution">
    <text evidence="2">The sequence shown here is derived from an EMBL/GenBank/DDBJ whole genome shotgun (WGS) entry which is preliminary data.</text>
</comment>
<keyword evidence="3" id="KW-1185">Reference proteome</keyword>
<dbReference type="EMBL" id="JAKOGI010001824">
    <property type="protein sequence ID" value="KAJ8423924.1"/>
    <property type="molecule type" value="Genomic_DNA"/>
</dbReference>
<reference evidence="2" key="1">
    <citation type="submission" date="2022-04" db="EMBL/GenBank/DDBJ databases">
        <title>Carnegiea gigantea Genome sequencing and assembly v2.</title>
        <authorList>
            <person name="Copetti D."/>
            <person name="Sanderson M.J."/>
            <person name="Burquez A."/>
            <person name="Wojciechowski M.F."/>
        </authorList>
    </citation>
    <scope>NUCLEOTIDE SEQUENCE</scope>
    <source>
        <strain evidence="2">SGP5-SGP5p</strain>
        <tissue evidence="2">Aerial part</tissue>
    </source>
</reference>
<gene>
    <name evidence="2" type="ORF">Cgig2_021617</name>
</gene>
<sequence length="213" mass="22782">MDEGSGPFAPLRISELEAVNLSKPQNFRGNTELSLGIIICNQEANPTSKASPPSGKSLPSGKSPPSALPSPSAQCREREREREGGSRSHTDHRGLGFKCGFPEPPISPSPAAGCSLLGISRASDEFLRSCLRGDWAGRRFLSPPAPSAPAYQSPATFPAIGVSLNFRRRTVFDGLFRGQPGGGVGLTVRNPVSHFHLGLVSCSLLLIRFWFSR</sequence>
<evidence type="ECO:0000313" key="2">
    <source>
        <dbReference type="EMBL" id="KAJ8423924.1"/>
    </source>
</evidence>
<dbReference type="Proteomes" id="UP001153076">
    <property type="component" value="Unassembled WGS sequence"/>
</dbReference>
<feature type="compositionally biased region" description="Low complexity" evidence="1">
    <location>
        <begin position="48"/>
        <end position="73"/>
    </location>
</feature>
<feature type="region of interest" description="Disordered" evidence="1">
    <location>
        <begin position="44"/>
        <end position="102"/>
    </location>
</feature>
<accession>A0A9Q1GRE9</accession>
<protein>
    <submittedName>
        <fullName evidence="2">Uncharacterized protein</fullName>
    </submittedName>
</protein>
<evidence type="ECO:0000256" key="1">
    <source>
        <dbReference type="SAM" id="MobiDB-lite"/>
    </source>
</evidence>
<dbReference type="AlphaFoldDB" id="A0A9Q1GRE9"/>
<evidence type="ECO:0000313" key="3">
    <source>
        <dbReference type="Proteomes" id="UP001153076"/>
    </source>
</evidence>
<organism evidence="2 3">
    <name type="scientific">Carnegiea gigantea</name>
    <dbReference type="NCBI Taxonomy" id="171969"/>
    <lineage>
        <taxon>Eukaryota</taxon>
        <taxon>Viridiplantae</taxon>
        <taxon>Streptophyta</taxon>
        <taxon>Embryophyta</taxon>
        <taxon>Tracheophyta</taxon>
        <taxon>Spermatophyta</taxon>
        <taxon>Magnoliopsida</taxon>
        <taxon>eudicotyledons</taxon>
        <taxon>Gunneridae</taxon>
        <taxon>Pentapetalae</taxon>
        <taxon>Caryophyllales</taxon>
        <taxon>Cactineae</taxon>
        <taxon>Cactaceae</taxon>
        <taxon>Cactoideae</taxon>
        <taxon>Echinocereeae</taxon>
        <taxon>Carnegiea</taxon>
    </lineage>
</organism>
<name>A0A9Q1GRE9_9CARY</name>